<dbReference type="PANTHER" id="PTHR32552">
    <property type="entry name" value="FERRICHROME IRON RECEPTOR-RELATED"/>
    <property type="match status" value="1"/>
</dbReference>
<evidence type="ECO:0000256" key="1">
    <source>
        <dbReference type="ARBA" id="ARBA00004571"/>
    </source>
</evidence>
<keyword evidence="10" id="KW-0998">Cell outer membrane</keyword>
<dbReference type="Gene3D" id="2.170.130.10">
    <property type="entry name" value="TonB-dependent receptor, plug domain"/>
    <property type="match status" value="1"/>
</dbReference>
<evidence type="ECO:0000256" key="10">
    <source>
        <dbReference type="ARBA" id="ARBA00023237"/>
    </source>
</evidence>
<dbReference type="PANTHER" id="PTHR32552:SF68">
    <property type="entry name" value="FERRICHROME OUTER MEMBRANE TRANSPORTER_PHAGE RECEPTOR"/>
    <property type="match status" value="1"/>
</dbReference>
<dbReference type="STRING" id="1838286.Verru16b_01861"/>
<dbReference type="Gene3D" id="2.40.170.20">
    <property type="entry name" value="TonB-dependent receptor, beta-barrel domain"/>
    <property type="match status" value="1"/>
</dbReference>
<keyword evidence="8" id="KW-0406">Ion transport</keyword>
<reference evidence="13 14" key="1">
    <citation type="submission" date="2016-06" db="EMBL/GenBank/DDBJ databases">
        <title>Three novel species with peptidoglycan cell walls form the new genus Lacunisphaera gen. nov. in the family Opitutaceae of the verrucomicrobial subdivision 4.</title>
        <authorList>
            <person name="Rast P."/>
            <person name="Gloeckner I."/>
            <person name="Jogler M."/>
            <person name="Boedeker C."/>
            <person name="Jeske O."/>
            <person name="Wiegand S."/>
            <person name="Reinhardt R."/>
            <person name="Schumann P."/>
            <person name="Rohde M."/>
            <person name="Spring S."/>
            <person name="Gloeckner F.O."/>
            <person name="Jogler C."/>
        </authorList>
    </citation>
    <scope>NUCLEOTIDE SEQUENCE [LARGE SCALE GENOMIC DNA]</scope>
    <source>
        <strain evidence="13 14">IG16b</strain>
    </source>
</reference>
<feature type="domain" description="TonB-dependent receptor plug" evidence="12">
    <location>
        <begin position="77"/>
        <end position="191"/>
    </location>
</feature>
<evidence type="ECO:0000256" key="6">
    <source>
        <dbReference type="ARBA" id="ARBA00022729"/>
    </source>
</evidence>
<keyword evidence="5" id="KW-0812">Transmembrane</keyword>
<dbReference type="InterPro" id="IPR037066">
    <property type="entry name" value="Plug_dom_sf"/>
</dbReference>
<keyword evidence="6" id="KW-0732">Signal</keyword>
<name>A0A1D8AV77_9BACT</name>
<feature type="region of interest" description="Disordered" evidence="11">
    <location>
        <begin position="974"/>
        <end position="994"/>
    </location>
</feature>
<protein>
    <submittedName>
        <fullName evidence="13">Catecholate siderophore receptor Fiu</fullName>
    </submittedName>
</protein>
<comment type="subcellular location">
    <subcellularLocation>
        <location evidence="1">Cell outer membrane</location>
        <topology evidence="1">Multi-pass membrane protein</topology>
    </subcellularLocation>
</comment>
<evidence type="ECO:0000259" key="12">
    <source>
        <dbReference type="Pfam" id="PF07715"/>
    </source>
</evidence>
<dbReference type="InterPro" id="IPR039426">
    <property type="entry name" value="TonB-dep_rcpt-like"/>
</dbReference>
<sequence>MKNHPSFPLAETLPRFVVPVVLLWAAAIPARAQTTAPLTPVAEEEILQLSPFEVTTSTNEGYLATSSLAGSRLKTDLKDIASPISVITPQFMQDTGARNLNDLLVYTTNTEVNGMDGNYTGVDLGKDGAGSQNGNLRNPQSGNRVRGLGSADITRNYFATDIPLDAYNTENIEIQRGPNAILFGLGSPAGIINGSLKAPVLSKRKFVTEFRVNSYAGTRQSLDANVPLVADRLGLRVNLLNENEKFRQKNTYADTARATGSLRWEPRMGPSVFTQVTVNAEVGKTDSSRPRFALPNDMFSSWFDPNRLNKLTTAVPVNRATVAPGGAWYQYGPYLNRDIGGVGEWFDQEGMVWFNPGSSETGDPANAAFPDTYHQRGGAHLSTSRIGNWGMIAPVNYYDNFHMVLNPGVHPLTQKATFAGDPDLLARINQMEAISGQSFTAKPWNTWQAGQITDPTVFDFWNRDLVGSNNSQYAKYRSLNLNAVQTYFDGKLGIEIAYDEQNHRNGHINWINNPNNINIDINQNIRRATEYANPALYGPEVPNPGFQRLVIASGTDGLRNESDRSASRLTAFYKLDAASHFKRPLVKALLGNHVFTGNLSRQSYKSQSRSFSLQTLGTGTELSRYIAPNEDFIGLHYLDTLANVATNPGIAGLGIQPITAIQAAQPGEGTVNSLYLDTQSVPRVPGYSRQQATGINDYRTDEANMYRNGPSSQATRVSNRTFIAQSKFFNDKLVGLWSVRRDSFFQQSKGATSRFTTLTNPNGTPTGATPYNLGTQVQGPNGSYHSLPDSPNWQFDPANDKRAIQTTRAWGLVVHSPDFINRRLPWGTNFSYSLNSSSNFRPESLSFDMYHQPNGTPSGVSRDHSFRINTLDGRLDMRVTWFKTVQKNASYGGGPSGQQIKQQLARTMNGLMIDATSSTGIQNTTPEWLVNKWFFGDSYDKAIAAQPIPDNWTKENGAALLSQPLRIRSRAVPGQPGYIAQGTPRPTGGGVYSEPPITEAELRYRREWFAARTDTEWFRPWNVYADEGLNLNDGFQLVRTPVGSATAAPAFLWNADGGPSGYGNTSDKTSKGVEIELAANITPNWRVMLNASRTVASDTNILNVSGGGNILKYYTAVKAVAQDGYTPADATATYNYWQKQGFAHIAPFGDNSREYLGYIWTDGFERAYLQALAAEGKNVGELRKYHVNLVTSYDFREGNFKGFGVGGAARWQDKPLLGFKKTFLDAPVLNWVDDLSSPIYGDYDVKFDTWVSYRRPLTPKVRLVVQLNVRNLLGDKELVAVTANPDGSFGSYRMADGTTWQLTTRFEF</sequence>
<dbReference type="SUPFAM" id="SSF56935">
    <property type="entry name" value="Porins"/>
    <property type="match status" value="1"/>
</dbReference>
<dbReference type="OrthoDB" id="174311at2"/>
<dbReference type="Proteomes" id="UP000095228">
    <property type="component" value="Chromosome"/>
</dbReference>
<keyword evidence="9" id="KW-0472">Membrane</keyword>
<evidence type="ECO:0000256" key="8">
    <source>
        <dbReference type="ARBA" id="ARBA00023065"/>
    </source>
</evidence>
<dbReference type="RefSeq" id="WP_069962011.1">
    <property type="nucleotide sequence ID" value="NZ_CP016094.1"/>
</dbReference>
<accession>A0A1D8AV77</accession>
<gene>
    <name evidence="13" type="ORF">Verru16b_01861</name>
</gene>
<dbReference type="InterPro" id="IPR012910">
    <property type="entry name" value="Plug_dom"/>
</dbReference>
<keyword evidence="3" id="KW-1134">Transmembrane beta strand</keyword>
<dbReference type="GO" id="GO:0009279">
    <property type="term" value="C:cell outer membrane"/>
    <property type="evidence" value="ECO:0007669"/>
    <property type="project" value="UniProtKB-SubCell"/>
</dbReference>
<dbReference type="EMBL" id="CP016094">
    <property type="protein sequence ID" value="AOS44792.1"/>
    <property type="molecule type" value="Genomic_DNA"/>
</dbReference>
<dbReference type="Pfam" id="PF07715">
    <property type="entry name" value="Plug"/>
    <property type="match status" value="1"/>
</dbReference>
<dbReference type="GO" id="GO:0015344">
    <property type="term" value="F:siderophore uptake transmembrane transporter activity"/>
    <property type="evidence" value="ECO:0007669"/>
    <property type="project" value="TreeGrafter"/>
</dbReference>
<proteinExistence type="predicted"/>
<keyword evidence="14" id="KW-1185">Reference proteome</keyword>
<keyword evidence="13" id="KW-0675">Receptor</keyword>
<evidence type="ECO:0000256" key="5">
    <source>
        <dbReference type="ARBA" id="ARBA00022692"/>
    </source>
</evidence>
<evidence type="ECO:0000313" key="14">
    <source>
        <dbReference type="Proteomes" id="UP000095228"/>
    </source>
</evidence>
<keyword evidence="2" id="KW-0813">Transport</keyword>
<evidence type="ECO:0000256" key="4">
    <source>
        <dbReference type="ARBA" id="ARBA00022496"/>
    </source>
</evidence>
<evidence type="ECO:0000256" key="2">
    <source>
        <dbReference type="ARBA" id="ARBA00022448"/>
    </source>
</evidence>
<evidence type="ECO:0000256" key="9">
    <source>
        <dbReference type="ARBA" id="ARBA00023136"/>
    </source>
</evidence>
<evidence type="ECO:0000256" key="7">
    <source>
        <dbReference type="ARBA" id="ARBA00023004"/>
    </source>
</evidence>
<keyword evidence="4" id="KW-0410">Iron transport</keyword>
<dbReference type="InterPro" id="IPR036942">
    <property type="entry name" value="Beta-barrel_TonB_sf"/>
</dbReference>
<evidence type="ECO:0000256" key="11">
    <source>
        <dbReference type="SAM" id="MobiDB-lite"/>
    </source>
</evidence>
<keyword evidence="7" id="KW-0408">Iron</keyword>
<evidence type="ECO:0000313" key="13">
    <source>
        <dbReference type="EMBL" id="AOS44792.1"/>
    </source>
</evidence>
<dbReference type="KEGG" id="obg:Verru16b_01861"/>
<organism evidence="13 14">
    <name type="scientific">Lacunisphaera limnophila</name>
    <dbReference type="NCBI Taxonomy" id="1838286"/>
    <lineage>
        <taxon>Bacteria</taxon>
        <taxon>Pseudomonadati</taxon>
        <taxon>Verrucomicrobiota</taxon>
        <taxon>Opitutia</taxon>
        <taxon>Opitutales</taxon>
        <taxon>Opitutaceae</taxon>
        <taxon>Lacunisphaera</taxon>
    </lineage>
</organism>
<evidence type="ECO:0000256" key="3">
    <source>
        <dbReference type="ARBA" id="ARBA00022452"/>
    </source>
</evidence>